<dbReference type="GO" id="GO:0030288">
    <property type="term" value="C:outer membrane-bounded periplasmic space"/>
    <property type="evidence" value="ECO:0007669"/>
    <property type="project" value="TreeGrafter"/>
</dbReference>
<dbReference type="Gene3D" id="3.40.630.40">
    <property type="entry name" value="Zn-dependent exopeptidases"/>
    <property type="match status" value="1"/>
</dbReference>
<protein>
    <submittedName>
        <fullName evidence="3">N-acetylmuramoyl-l-alanine amidase I</fullName>
    </submittedName>
</protein>
<dbReference type="InterPro" id="IPR002508">
    <property type="entry name" value="MurNAc-LAA_cat"/>
</dbReference>
<name>J9FP87_9ZZZZ</name>
<dbReference type="PANTHER" id="PTHR30404:SF0">
    <property type="entry name" value="N-ACETYLMURAMOYL-L-ALANINE AMIDASE AMIC"/>
    <property type="match status" value="1"/>
</dbReference>
<dbReference type="SMART" id="SM00646">
    <property type="entry name" value="Ami_3"/>
    <property type="match status" value="1"/>
</dbReference>
<dbReference type="GO" id="GO:0009253">
    <property type="term" value="P:peptidoglycan catabolic process"/>
    <property type="evidence" value="ECO:0007669"/>
    <property type="project" value="InterPro"/>
</dbReference>
<comment type="caution">
    <text evidence="3">The sequence shown here is derived from an EMBL/GenBank/DDBJ whole genome shotgun (WGS) entry which is preliminary data.</text>
</comment>
<sequence>MNEMRKDVAVNVVDLSRGWTIGYSLDLGASILREMKQVNRLHKTKVEQAGFAVLKGQGIPSVLVETAFISNPQEESLLITHSHQQKIAEAIYRGIRNQMLADTSWKH</sequence>
<dbReference type="SUPFAM" id="SSF53187">
    <property type="entry name" value="Zn-dependent exopeptidases"/>
    <property type="match status" value="1"/>
</dbReference>
<dbReference type="AlphaFoldDB" id="J9FP87"/>
<gene>
    <name evidence="3" type="ORF">EVA_20489</name>
</gene>
<organism evidence="3">
    <name type="scientific">gut metagenome</name>
    <dbReference type="NCBI Taxonomy" id="749906"/>
    <lineage>
        <taxon>unclassified sequences</taxon>
        <taxon>metagenomes</taxon>
        <taxon>organismal metagenomes</taxon>
    </lineage>
</organism>
<dbReference type="EMBL" id="AMCI01008204">
    <property type="protein sequence ID" value="EJW91402.1"/>
    <property type="molecule type" value="Genomic_DNA"/>
</dbReference>
<dbReference type="Pfam" id="PF01520">
    <property type="entry name" value="Amidase_3"/>
    <property type="match status" value="1"/>
</dbReference>
<evidence type="ECO:0000259" key="2">
    <source>
        <dbReference type="SMART" id="SM00646"/>
    </source>
</evidence>
<keyword evidence="1" id="KW-0378">Hydrolase</keyword>
<dbReference type="InterPro" id="IPR050695">
    <property type="entry name" value="N-acetylmuramoyl_amidase_3"/>
</dbReference>
<dbReference type="GO" id="GO:0008745">
    <property type="term" value="F:N-acetylmuramoyl-L-alanine amidase activity"/>
    <property type="evidence" value="ECO:0007669"/>
    <property type="project" value="InterPro"/>
</dbReference>
<feature type="domain" description="MurNAc-LAA" evidence="2">
    <location>
        <begin position="10"/>
        <end position="96"/>
    </location>
</feature>
<evidence type="ECO:0000256" key="1">
    <source>
        <dbReference type="ARBA" id="ARBA00022801"/>
    </source>
</evidence>
<dbReference type="PANTHER" id="PTHR30404">
    <property type="entry name" value="N-ACETYLMURAMOYL-L-ALANINE AMIDASE"/>
    <property type="match status" value="1"/>
</dbReference>
<reference evidence="3" key="1">
    <citation type="journal article" date="2012" name="PLoS ONE">
        <title>Gene sets for utilization of primary and secondary nutrition supplies in the distal gut of endangered iberian lynx.</title>
        <authorList>
            <person name="Alcaide M."/>
            <person name="Messina E."/>
            <person name="Richter M."/>
            <person name="Bargiela R."/>
            <person name="Peplies J."/>
            <person name="Huws S.A."/>
            <person name="Newbold C.J."/>
            <person name="Golyshin P.N."/>
            <person name="Simon M.A."/>
            <person name="Lopez G."/>
            <person name="Yakimov M.M."/>
            <person name="Ferrer M."/>
        </authorList>
    </citation>
    <scope>NUCLEOTIDE SEQUENCE</scope>
</reference>
<evidence type="ECO:0000313" key="3">
    <source>
        <dbReference type="EMBL" id="EJW91402.1"/>
    </source>
</evidence>
<dbReference type="CDD" id="cd02696">
    <property type="entry name" value="MurNAc-LAA"/>
    <property type="match status" value="1"/>
</dbReference>
<accession>J9FP87</accession>
<proteinExistence type="predicted"/>